<protein>
    <submittedName>
        <fullName evidence="2">Uncharacterized protein</fullName>
    </submittedName>
</protein>
<gene>
    <name evidence="2" type="ORF">ACO22_06616</name>
</gene>
<evidence type="ECO:0000256" key="1">
    <source>
        <dbReference type="SAM" id="MobiDB-lite"/>
    </source>
</evidence>
<accession>A0A1D2J6Y2</accession>
<dbReference type="AlphaFoldDB" id="A0A1D2J6Y2"/>
<evidence type="ECO:0000313" key="3">
    <source>
        <dbReference type="Proteomes" id="UP000242814"/>
    </source>
</evidence>
<evidence type="ECO:0000313" key="2">
    <source>
        <dbReference type="EMBL" id="ODH14272.1"/>
    </source>
</evidence>
<feature type="compositionally biased region" description="Basic and acidic residues" evidence="1">
    <location>
        <begin position="104"/>
        <end position="117"/>
    </location>
</feature>
<organism evidence="2 3">
    <name type="scientific">Paracoccidioides brasiliensis</name>
    <dbReference type="NCBI Taxonomy" id="121759"/>
    <lineage>
        <taxon>Eukaryota</taxon>
        <taxon>Fungi</taxon>
        <taxon>Dikarya</taxon>
        <taxon>Ascomycota</taxon>
        <taxon>Pezizomycotina</taxon>
        <taxon>Eurotiomycetes</taxon>
        <taxon>Eurotiomycetidae</taxon>
        <taxon>Onygenales</taxon>
        <taxon>Ajellomycetaceae</taxon>
        <taxon>Paracoccidioides</taxon>
    </lineage>
</organism>
<reference evidence="2 3" key="1">
    <citation type="submission" date="2016-06" db="EMBL/GenBank/DDBJ databases">
        <authorList>
            <person name="Kjaerup R.B."/>
            <person name="Dalgaard T.S."/>
            <person name="Juul-Madsen H.R."/>
        </authorList>
    </citation>
    <scope>NUCLEOTIDE SEQUENCE [LARGE SCALE GENOMIC DNA]</scope>
    <source>
        <strain evidence="2 3">Pb300</strain>
    </source>
</reference>
<name>A0A1D2J6Y2_PARBR</name>
<feature type="compositionally biased region" description="Polar residues" evidence="1">
    <location>
        <begin position="92"/>
        <end position="103"/>
    </location>
</feature>
<feature type="region of interest" description="Disordered" evidence="1">
    <location>
        <begin position="91"/>
        <end position="117"/>
    </location>
</feature>
<proteinExistence type="predicted"/>
<sequence length="117" mass="12746">MVARAAAPAARDNRFSRPREQRMAVFVLCRSGSARADFALVSTSGLPNVSSLANRHSAAWVLPTGCFGDDSPEAGPLEARSHMESFLERAQYSPTSDQLTITDENTRKKASETRDDC</sequence>
<comment type="caution">
    <text evidence="2">The sequence shown here is derived from an EMBL/GenBank/DDBJ whole genome shotgun (WGS) entry which is preliminary data.</text>
</comment>
<dbReference type="Proteomes" id="UP000242814">
    <property type="component" value="Unassembled WGS sequence"/>
</dbReference>
<dbReference type="EMBL" id="LZYO01000371">
    <property type="protein sequence ID" value="ODH14272.1"/>
    <property type="molecule type" value="Genomic_DNA"/>
</dbReference>